<evidence type="ECO:0000256" key="2">
    <source>
        <dbReference type="ARBA" id="ARBA00023015"/>
    </source>
</evidence>
<dbReference type="Gene3D" id="1.10.260.40">
    <property type="entry name" value="lambda repressor-like DNA-binding domains"/>
    <property type="match status" value="1"/>
</dbReference>
<dbReference type="Pfam" id="PF00356">
    <property type="entry name" value="LacI"/>
    <property type="match status" value="1"/>
</dbReference>
<keyword evidence="3 6" id="KW-0238">DNA-binding</keyword>
<dbReference type="InterPro" id="IPR010982">
    <property type="entry name" value="Lambda_DNA-bd_dom_sf"/>
</dbReference>
<evidence type="ECO:0000256" key="4">
    <source>
        <dbReference type="ARBA" id="ARBA00023163"/>
    </source>
</evidence>
<reference evidence="6 7" key="1">
    <citation type="journal article" date="2023" name="Int. J. Syst. Evol. Microbiol.">
        <title>Lactiplantibacillus brownii sp. nov., a novel psychrotolerant species isolated from sauerkraut.</title>
        <authorList>
            <person name="Heng Y.C."/>
            <person name="Silvaraju S."/>
            <person name="Lee J.K.Y."/>
            <person name="Kittelmann S."/>
        </authorList>
    </citation>
    <scope>NUCLEOTIDE SEQUENCE [LARGE SCALE GENOMIC DNA]</scope>
    <source>
        <strain evidence="6 7">WILCCON 0030</strain>
    </source>
</reference>
<dbReference type="CDD" id="cd01392">
    <property type="entry name" value="HTH_LacI"/>
    <property type="match status" value="1"/>
</dbReference>
<name>A0ABU1A8B4_9LACO</name>
<dbReference type="InterPro" id="IPR000843">
    <property type="entry name" value="HTH_LacI"/>
</dbReference>
<keyword evidence="1" id="KW-0678">Repressor</keyword>
<dbReference type="RefSeq" id="WP_308702673.1">
    <property type="nucleotide sequence ID" value="NZ_AP027463.1"/>
</dbReference>
<evidence type="ECO:0000313" key="7">
    <source>
        <dbReference type="Proteomes" id="UP001227831"/>
    </source>
</evidence>
<evidence type="ECO:0000313" key="6">
    <source>
        <dbReference type="EMBL" id="MDQ7936885.1"/>
    </source>
</evidence>
<dbReference type="Pfam" id="PF13377">
    <property type="entry name" value="Peripla_BP_3"/>
    <property type="match status" value="1"/>
</dbReference>
<dbReference type="NCBIfam" id="NF047341">
    <property type="entry name" value="lactose_RbsR"/>
    <property type="match status" value="1"/>
</dbReference>
<gene>
    <name evidence="6" type="ORF">RA086_04415</name>
</gene>
<dbReference type="Proteomes" id="UP001227831">
    <property type="component" value="Unassembled WGS sequence"/>
</dbReference>
<dbReference type="PRINTS" id="PR00036">
    <property type="entry name" value="HTHLACI"/>
</dbReference>
<dbReference type="InterPro" id="IPR028082">
    <property type="entry name" value="Peripla_BP_I"/>
</dbReference>
<dbReference type="InterPro" id="IPR046335">
    <property type="entry name" value="LacI/GalR-like_sensor"/>
</dbReference>
<dbReference type="GO" id="GO:0003677">
    <property type="term" value="F:DNA binding"/>
    <property type="evidence" value="ECO:0007669"/>
    <property type="project" value="UniProtKB-KW"/>
</dbReference>
<keyword evidence="2" id="KW-0805">Transcription regulation</keyword>
<dbReference type="PANTHER" id="PTHR30146">
    <property type="entry name" value="LACI-RELATED TRANSCRIPTIONAL REPRESSOR"/>
    <property type="match status" value="1"/>
</dbReference>
<proteinExistence type="predicted"/>
<keyword evidence="7" id="KW-1185">Reference proteome</keyword>
<evidence type="ECO:0000256" key="1">
    <source>
        <dbReference type="ARBA" id="ARBA00022491"/>
    </source>
</evidence>
<dbReference type="Gene3D" id="3.40.50.2300">
    <property type="match status" value="2"/>
</dbReference>
<evidence type="ECO:0000256" key="3">
    <source>
        <dbReference type="ARBA" id="ARBA00023125"/>
    </source>
</evidence>
<dbReference type="PROSITE" id="PS00356">
    <property type="entry name" value="HTH_LACI_1"/>
    <property type="match status" value="1"/>
</dbReference>
<dbReference type="SMART" id="SM00354">
    <property type="entry name" value="HTH_LACI"/>
    <property type="match status" value="1"/>
</dbReference>
<keyword evidence="4" id="KW-0804">Transcription</keyword>
<evidence type="ECO:0000259" key="5">
    <source>
        <dbReference type="PROSITE" id="PS50932"/>
    </source>
</evidence>
<comment type="caution">
    <text evidence="6">The sequence shown here is derived from an EMBL/GenBank/DDBJ whole genome shotgun (WGS) entry which is preliminary data.</text>
</comment>
<dbReference type="PANTHER" id="PTHR30146:SF148">
    <property type="entry name" value="HTH-TYPE TRANSCRIPTIONAL REPRESSOR PURR-RELATED"/>
    <property type="match status" value="1"/>
</dbReference>
<dbReference type="PROSITE" id="PS50932">
    <property type="entry name" value="HTH_LACI_2"/>
    <property type="match status" value="1"/>
</dbReference>
<accession>A0ABU1A8B4</accession>
<sequence length="332" mass="36285">MTNKKITIRDVAQRAGVSITTVSQILNSNGGRFSKATIEKVQTAKNDLHYQADYFARRMIVKKSKTIGVLVPDITNPFFSELVRGVETILYQENFITMLCTADSDVVKEQAYLTELSHRGVDGFIIASSAIPNEAIRTVWQSQHQPLVVLDQKQAAGMSDAVMSDDRMGGRLAAQHLQALGHQQVAVLLPAKPTANIQARLAGIETVYNRQALTLIDTDLTKAAGDGAAKALLASPATAAITVSDEIAFGLYHGLVAAGKRVPDDYSIVGYDNVEMSRYVFPPLTTVAQPIFELGQTTAKLLLNRIQNPDQAWIEKRLPVKLIKRNSTARLN</sequence>
<protein>
    <submittedName>
        <fullName evidence="6">LacI family DNA-binding transcriptional regulator</fullName>
    </submittedName>
</protein>
<organism evidence="6 7">
    <name type="scientific">Lactiplantibacillus brownii</name>
    <dbReference type="NCBI Taxonomy" id="3069269"/>
    <lineage>
        <taxon>Bacteria</taxon>
        <taxon>Bacillati</taxon>
        <taxon>Bacillota</taxon>
        <taxon>Bacilli</taxon>
        <taxon>Lactobacillales</taxon>
        <taxon>Lactobacillaceae</taxon>
        <taxon>Lactiplantibacillus</taxon>
    </lineage>
</organism>
<dbReference type="SUPFAM" id="SSF47413">
    <property type="entry name" value="lambda repressor-like DNA-binding domains"/>
    <property type="match status" value="1"/>
</dbReference>
<dbReference type="EMBL" id="JAVCWF010000001">
    <property type="protein sequence ID" value="MDQ7936885.1"/>
    <property type="molecule type" value="Genomic_DNA"/>
</dbReference>
<feature type="domain" description="HTH lacI-type" evidence="5">
    <location>
        <begin position="6"/>
        <end position="61"/>
    </location>
</feature>
<dbReference type="SUPFAM" id="SSF53822">
    <property type="entry name" value="Periplasmic binding protein-like I"/>
    <property type="match status" value="1"/>
</dbReference>